<dbReference type="Proteomes" id="UP000437748">
    <property type="component" value="Unassembled WGS sequence"/>
</dbReference>
<dbReference type="EMBL" id="WFLM01000004">
    <property type="protein sequence ID" value="KAB8037751.1"/>
    <property type="molecule type" value="Genomic_DNA"/>
</dbReference>
<feature type="signal peptide" evidence="1">
    <location>
        <begin position="1"/>
        <end position="19"/>
    </location>
</feature>
<keyword evidence="4" id="KW-1185">Reference proteome</keyword>
<dbReference type="AlphaFoldDB" id="A0A6N6VU94"/>
<dbReference type="PROSITE" id="PS50927">
    <property type="entry name" value="BULB_LECTIN"/>
    <property type="match status" value="1"/>
</dbReference>
<accession>A0A6N6VU94</accession>
<reference evidence="3 4" key="1">
    <citation type="submission" date="2019-10" db="EMBL/GenBank/DDBJ databases">
        <title>New species of Slilvanegrellaceae.</title>
        <authorList>
            <person name="Pitt A."/>
            <person name="Hahn M.W."/>
        </authorList>
    </citation>
    <scope>NUCLEOTIDE SEQUENCE [LARGE SCALE GENOMIC DNA]</scope>
    <source>
        <strain evidence="3 4">SP-Ram-0.45-NSY-1</strain>
    </source>
</reference>
<name>A0A6N6VU94_9BACT</name>
<evidence type="ECO:0000256" key="1">
    <source>
        <dbReference type="SAM" id="SignalP"/>
    </source>
</evidence>
<protein>
    <recommendedName>
        <fullName evidence="2">Bulb-type lectin domain-containing protein</fullName>
    </recommendedName>
</protein>
<dbReference type="OrthoDB" id="8443920at2"/>
<evidence type="ECO:0000259" key="2">
    <source>
        <dbReference type="PROSITE" id="PS50927"/>
    </source>
</evidence>
<feature type="chain" id="PRO_5027017366" description="Bulb-type lectin domain-containing protein" evidence="1">
    <location>
        <begin position="20"/>
        <end position="135"/>
    </location>
</feature>
<evidence type="ECO:0000313" key="4">
    <source>
        <dbReference type="Proteomes" id="UP000437748"/>
    </source>
</evidence>
<organism evidence="3 4">
    <name type="scientific">Silvanigrella paludirubra</name>
    <dbReference type="NCBI Taxonomy" id="2499159"/>
    <lineage>
        <taxon>Bacteria</taxon>
        <taxon>Pseudomonadati</taxon>
        <taxon>Bdellovibrionota</taxon>
        <taxon>Oligoflexia</taxon>
        <taxon>Silvanigrellales</taxon>
        <taxon>Silvanigrellaceae</taxon>
        <taxon>Silvanigrella</taxon>
    </lineage>
</organism>
<dbReference type="Gene3D" id="2.90.10.30">
    <property type="match status" value="1"/>
</dbReference>
<proteinExistence type="predicted"/>
<comment type="caution">
    <text evidence="3">The sequence shown here is derived from an EMBL/GenBank/DDBJ whole genome shotgun (WGS) entry which is preliminary data.</text>
</comment>
<dbReference type="SMART" id="SM00108">
    <property type="entry name" value="B_lectin"/>
    <property type="match status" value="1"/>
</dbReference>
<dbReference type="SUPFAM" id="SSF51110">
    <property type="entry name" value="alpha-D-mannose-specific plant lectins"/>
    <property type="match status" value="1"/>
</dbReference>
<feature type="domain" description="Bulb-type lectin" evidence="2">
    <location>
        <begin position="20"/>
        <end position="129"/>
    </location>
</feature>
<evidence type="ECO:0000313" key="3">
    <source>
        <dbReference type="EMBL" id="KAB8037751.1"/>
    </source>
</evidence>
<keyword evidence="1" id="KW-0732">Signal</keyword>
<sequence length="135" mass="14685">MLRSLALSLVFAIPVLANAKSILEPGETLTSERVLQSPNLCFTLSFKDKGNLVLSNRSGKMIWSTGTYNTNATQLYIDYGSNLRLQTSPNTPIGWQTNSKGAFGFLRLQNDGNLVIYSDSFVPLWHIGTAGAPCG</sequence>
<dbReference type="InterPro" id="IPR001480">
    <property type="entry name" value="Bulb-type_lectin_dom"/>
</dbReference>
<dbReference type="InterPro" id="IPR036426">
    <property type="entry name" value="Bulb-type_lectin_dom_sf"/>
</dbReference>
<dbReference type="RefSeq" id="WP_153420828.1">
    <property type="nucleotide sequence ID" value="NZ_WFLM01000004.1"/>
</dbReference>
<gene>
    <name evidence="3" type="ORF">GCL60_11295</name>
</gene>